<comment type="function">
    <text evidence="4">Together with LptE, is involved in the assembly of lipopolysaccharide (LPS) at the surface of the outer membrane.</text>
</comment>
<dbReference type="InterPro" id="IPR050218">
    <property type="entry name" value="LptD"/>
</dbReference>
<name>A0AAW8C8S0_9PAST</name>
<comment type="caution">
    <text evidence="4">Lacks conserved residue(s) required for the propagation of feature annotation.</text>
</comment>
<keyword evidence="8" id="KW-1185">Reference proteome</keyword>
<dbReference type="InterPro" id="IPR007543">
    <property type="entry name" value="LptD_C"/>
</dbReference>
<keyword evidence="3 4" id="KW-0998">Cell outer membrane</keyword>
<evidence type="ECO:0000259" key="5">
    <source>
        <dbReference type="Pfam" id="PF03968"/>
    </source>
</evidence>
<comment type="subcellular location">
    <subcellularLocation>
        <location evidence="4">Cell outer membrane</location>
    </subcellularLocation>
</comment>
<dbReference type="HAMAP" id="MF_01411">
    <property type="entry name" value="LPS_assembly_LptD"/>
    <property type="match status" value="1"/>
</dbReference>
<evidence type="ECO:0000256" key="3">
    <source>
        <dbReference type="ARBA" id="ARBA00023237"/>
    </source>
</evidence>
<dbReference type="Pfam" id="PF04453">
    <property type="entry name" value="LptD"/>
    <property type="match status" value="1"/>
</dbReference>
<evidence type="ECO:0000313" key="7">
    <source>
        <dbReference type="EMBL" id="MDP8147638.1"/>
    </source>
</evidence>
<dbReference type="InterPro" id="IPR020889">
    <property type="entry name" value="LipoPS_assembly_LptD"/>
</dbReference>
<dbReference type="RefSeq" id="WP_306350664.1">
    <property type="nucleotide sequence ID" value="NZ_JASAWV010000001.1"/>
</dbReference>
<evidence type="ECO:0000256" key="1">
    <source>
        <dbReference type="ARBA" id="ARBA00022729"/>
    </source>
</evidence>
<dbReference type="Proteomes" id="UP001226020">
    <property type="component" value="Unassembled WGS sequence"/>
</dbReference>
<dbReference type="GO" id="GO:0015920">
    <property type="term" value="P:lipopolysaccharide transport"/>
    <property type="evidence" value="ECO:0007669"/>
    <property type="project" value="InterPro"/>
</dbReference>
<dbReference type="Gene3D" id="2.60.450.10">
    <property type="entry name" value="Lipopolysaccharide (LPS) transport protein A like domain"/>
    <property type="match status" value="1"/>
</dbReference>
<feature type="domain" description="Organic solvent tolerance-like N-terminal" evidence="5">
    <location>
        <begin position="52"/>
        <end position="185"/>
    </location>
</feature>
<dbReference type="SUPFAM" id="SSF56935">
    <property type="entry name" value="Porins"/>
    <property type="match status" value="1"/>
</dbReference>
<feature type="chain" id="PRO_5043067383" description="LPS-assembly protein LptD" evidence="4">
    <location>
        <begin position="25"/>
        <end position="777"/>
    </location>
</feature>
<comment type="similarity">
    <text evidence="4">Belongs to the LptD family.</text>
</comment>
<protein>
    <recommendedName>
        <fullName evidence="4">LPS-assembly protein LptD</fullName>
    </recommendedName>
</protein>
<dbReference type="GO" id="GO:0043165">
    <property type="term" value="P:Gram-negative-bacterium-type cell outer membrane assembly"/>
    <property type="evidence" value="ECO:0007669"/>
    <property type="project" value="UniProtKB-UniRule"/>
</dbReference>
<dbReference type="NCBIfam" id="NF002997">
    <property type="entry name" value="PRK03761.1"/>
    <property type="match status" value="1"/>
</dbReference>
<evidence type="ECO:0000313" key="8">
    <source>
        <dbReference type="Proteomes" id="UP001226020"/>
    </source>
</evidence>
<evidence type="ECO:0000256" key="4">
    <source>
        <dbReference type="HAMAP-Rule" id="MF_01411"/>
    </source>
</evidence>
<sequence length="777" mass="90399" precursor="true">MKPNNYTLLSIAIMFALHSQYAQADLKTQCLLNVPHFTGEKVTGDQRNLPVYIESDSATLNQHKNAIYSGDVIIKQGNRTINTQQITVSQNQKGRFVKLDEQFDYQDGGINASGKTASLDLATKNANLSDVDYHLMERQGRGSAKKVKLRNNTRILKNATYTACLPNDNSWQIDASEMTQYIDKEYAEMWHARLKVLGVPVFYTPYLQIPLGDRRRSGLLTASYSHSSRTGLMLKMPFYWNIAPNMDMTITPTYYSHRGWQISPEFRYLTKLGQGTIAAEYMKKDRYHNWDNEDHSRHLFYWKHNVSFLSDWRLSMDYTRVSDKQYFSHFNSAYGSSTDGHVAQNIKLSYYQPNYNLSIAGKKFQVFDEDGAKPYRALPQIEFNYYQDNIWKNADFSLYSQLTYFDNDSDEMPTAWRLHLEPTLNLPLSNKYASVNLETKLYATQYWQKSGKKQADTMKSHITRVLPQFKVNFKTILEADKQLFKGFDQTLEPQIQYLYRPYRNQHKIGTTRYHSLGLGYDSMLRQQDYFSLFSDRRYSGLDRIASANQITLGATTRFMKEKTGQEYFNLSLGQIYYLSNSRIDNESPNSDTHRSTSWALETNWRFDKNWNLNGSYQYDTRLKETSLANLSLQYKPDHDKVVQLNYRYASQNYIDQNLSKGRGTYNQDIKQAGIVLGWNVTNNVSVMMSHYQDLALDKYVESQLGLTYNTCCWKVSGYISRHLIPKPNNTVRNDDDMYYDNSIGVNFELRFGSDYSSDVSKMLKKGIIPYTEEFDIN</sequence>
<comment type="subunit">
    <text evidence="4">Component of the lipopolysaccharide transport and assembly complex. Interacts with LptE and LptA.</text>
</comment>
<keyword evidence="1 4" id="KW-0732">Signal</keyword>
<reference evidence="7 8" key="1">
    <citation type="journal article" date="2023" name="Front. Microbiol.">
        <title>Phylogeography and host specificity of Pasteurellaceae pathogenic to sea-farmed fish in the north-east Atlantic.</title>
        <authorList>
            <person name="Gulla S."/>
            <person name="Colquhoun D.J."/>
            <person name="Olsen A.B."/>
            <person name="Spilsberg B."/>
            <person name="Lagesen K."/>
            <person name="Aakesson C.P."/>
            <person name="Strom S."/>
            <person name="Manji F."/>
            <person name="Birkbeck T.H."/>
            <person name="Nilsen H.K."/>
        </authorList>
    </citation>
    <scope>NUCLEOTIDE SEQUENCE [LARGE SCALE GENOMIC DNA]</scope>
    <source>
        <strain evidence="7 8">NVIB3131</strain>
    </source>
</reference>
<feature type="domain" description="LptD C-terminal" evidence="6">
    <location>
        <begin position="296"/>
        <end position="683"/>
    </location>
</feature>
<evidence type="ECO:0000256" key="2">
    <source>
        <dbReference type="ARBA" id="ARBA00023136"/>
    </source>
</evidence>
<accession>A0AAW8C8S0</accession>
<gene>
    <name evidence="4 7" type="primary">lptD</name>
    <name evidence="7" type="ORF">QJU57_00895</name>
</gene>
<dbReference type="PANTHER" id="PTHR30189:SF1">
    <property type="entry name" value="LPS-ASSEMBLY PROTEIN LPTD"/>
    <property type="match status" value="1"/>
</dbReference>
<keyword evidence="2 4" id="KW-0472">Membrane</keyword>
<dbReference type="PANTHER" id="PTHR30189">
    <property type="entry name" value="LPS-ASSEMBLY PROTEIN"/>
    <property type="match status" value="1"/>
</dbReference>
<dbReference type="GO" id="GO:0009279">
    <property type="term" value="C:cell outer membrane"/>
    <property type="evidence" value="ECO:0007669"/>
    <property type="project" value="UniProtKB-SubCell"/>
</dbReference>
<dbReference type="Pfam" id="PF03968">
    <property type="entry name" value="LptD_N"/>
    <property type="match status" value="1"/>
</dbReference>
<dbReference type="InterPro" id="IPR005653">
    <property type="entry name" value="OstA-like_N"/>
</dbReference>
<dbReference type="EMBL" id="JASAXT010000001">
    <property type="protein sequence ID" value="MDP8147638.1"/>
    <property type="molecule type" value="Genomic_DNA"/>
</dbReference>
<evidence type="ECO:0000259" key="6">
    <source>
        <dbReference type="Pfam" id="PF04453"/>
    </source>
</evidence>
<dbReference type="GO" id="GO:1990351">
    <property type="term" value="C:transporter complex"/>
    <property type="evidence" value="ECO:0007669"/>
    <property type="project" value="TreeGrafter"/>
</dbReference>
<proteinExistence type="inferred from homology"/>
<feature type="signal peptide" evidence="4">
    <location>
        <begin position="1"/>
        <end position="24"/>
    </location>
</feature>
<dbReference type="AlphaFoldDB" id="A0AAW8C8S0"/>
<organism evidence="7 8">
    <name type="scientific">Phocoenobacter atlanticus subsp. atlanticus</name>
    <dbReference type="NCBI Taxonomy" id="3061285"/>
    <lineage>
        <taxon>Bacteria</taxon>
        <taxon>Pseudomonadati</taxon>
        <taxon>Pseudomonadota</taxon>
        <taxon>Gammaproteobacteria</taxon>
        <taxon>Pasteurellales</taxon>
        <taxon>Pasteurellaceae</taxon>
        <taxon>Phocoenobacter</taxon>
        <taxon>Phocoenobacter atlanticus</taxon>
    </lineage>
</organism>
<comment type="caution">
    <text evidence="7">The sequence shown here is derived from an EMBL/GenBank/DDBJ whole genome shotgun (WGS) entry which is preliminary data.</text>
</comment>